<dbReference type="AlphaFoldDB" id="W9S0I3"/>
<evidence type="ECO:0000313" key="3">
    <source>
        <dbReference type="EMBL" id="EXB81190.1"/>
    </source>
</evidence>
<evidence type="ECO:0000256" key="1">
    <source>
        <dbReference type="SAM" id="MobiDB-lite"/>
    </source>
</evidence>
<sequence>MDQDDINHVNTNDRDRDSNDNGINDHETNNRSSIVVVGSDFNEIEKSKVAILKALLQREDPSSSQEVDDYELRRFLRARDMDIEKASNMFLKYRSWKKSFMPNGSISASEIPQQISHDKLFMQGFDKQGRPIVVVFGARHKPGKVDDFRRILHLSNYF</sequence>
<feature type="domain" description="CRAL/TRIO N-terminal" evidence="2">
    <location>
        <begin position="68"/>
        <end position="93"/>
    </location>
</feature>
<dbReference type="EMBL" id="KE344834">
    <property type="protein sequence ID" value="EXB81190.1"/>
    <property type="molecule type" value="Genomic_DNA"/>
</dbReference>
<keyword evidence="4" id="KW-1185">Reference proteome</keyword>
<dbReference type="InterPro" id="IPR018247">
    <property type="entry name" value="EF_Hand_1_Ca_BS"/>
</dbReference>
<dbReference type="STRING" id="981085.W9S0I3"/>
<dbReference type="PANTHER" id="PTHR46277:SF3">
    <property type="entry name" value="BINDING PROTEIN, PUTATIVE-RELATED"/>
    <property type="match status" value="1"/>
</dbReference>
<gene>
    <name evidence="3" type="ORF">L484_013130</name>
</gene>
<dbReference type="InterPro" id="IPR036273">
    <property type="entry name" value="CRAL/TRIO_N_dom_sf"/>
</dbReference>
<name>W9S0I3_9ROSA</name>
<feature type="compositionally biased region" description="Basic and acidic residues" evidence="1">
    <location>
        <begin position="1"/>
        <end position="29"/>
    </location>
</feature>
<dbReference type="InterPro" id="IPR011074">
    <property type="entry name" value="CRAL/TRIO_N_dom"/>
</dbReference>
<accession>W9S0I3</accession>
<dbReference type="Proteomes" id="UP000030645">
    <property type="component" value="Unassembled WGS sequence"/>
</dbReference>
<dbReference type="eggNOG" id="KOG1470">
    <property type="taxonomic scope" value="Eukaryota"/>
</dbReference>
<dbReference type="SMART" id="SM01100">
    <property type="entry name" value="CRAL_TRIO_N"/>
    <property type="match status" value="1"/>
</dbReference>
<dbReference type="InterPro" id="IPR036865">
    <property type="entry name" value="CRAL-TRIO_dom_sf"/>
</dbReference>
<reference evidence="4" key="1">
    <citation type="submission" date="2013-01" db="EMBL/GenBank/DDBJ databases">
        <title>Draft Genome Sequence of a Mulberry Tree, Morus notabilis C.K. Schneid.</title>
        <authorList>
            <person name="He N."/>
            <person name="Zhao S."/>
        </authorList>
    </citation>
    <scope>NUCLEOTIDE SEQUENCE</scope>
</reference>
<feature type="region of interest" description="Disordered" evidence="1">
    <location>
        <begin position="1"/>
        <end position="31"/>
    </location>
</feature>
<protein>
    <recommendedName>
        <fullName evidence="2">CRAL/TRIO N-terminal domain-containing protein</fullName>
    </recommendedName>
</protein>
<dbReference type="PROSITE" id="PS00018">
    <property type="entry name" value="EF_HAND_1"/>
    <property type="match status" value="1"/>
</dbReference>
<organism evidence="3 4">
    <name type="scientific">Morus notabilis</name>
    <dbReference type="NCBI Taxonomy" id="981085"/>
    <lineage>
        <taxon>Eukaryota</taxon>
        <taxon>Viridiplantae</taxon>
        <taxon>Streptophyta</taxon>
        <taxon>Embryophyta</taxon>
        <taxon>Tracheophyta</taxon>
        <taxon>Spermatophyta</taxon>
        <taxon>Magnoliopsida</taxon>
        <taxon>eudicotyledons</taxon>
        <taxon>Gunneridae</taxon>
        <taxon>Pentapetalae</taxon>
        <taxon>rosids</taxon>
        <taxon>fabids</taxon>
        <taxon>Rosales</taxon>
        <taxon>Moraceae</taxon>
        <taxon>Moreae</taxon>
        <taxon>Morus</taxon>
    </lineage>
</organism>
<dbReference type="PANTHER" id="PTHR46277">
    <property type="entry name" value="OS03G0850700 PROTEIN"/>
    <property type="match status" value="1"/>
</dbReference>
<dbReference type="Gene3D" id="3.40.525.10">
    <property type="entry name" value="CRAL-TRIO lipid binding domain"/>
    <property type="match status" value="1"/>
</dbReference>
<dbReference type="SUPFAM" id="SSF46938">
    <property type="entry name" value="CRAL/TRIO N-terminal domain"/>
    <property type="match status" value="1"/>
</dbReference>
<proteinExistence type="predicted"/>
<evidence type="ECO:0000259" key="2">
    <source>
        <dbReference type="SMART" id="SM01100"/>
    </source>
</evidence>
<evidence type="ECO:0000313" key="4">
    <source>
        <dbReference type="Proteomes" id="UP000030645"/>
    </source>
</evidence>